<evidence type="ECO:0000256" key="3">
    <source>
        <dbReference type="ARBA" id="ARBA00023125"/>
    </source>
</evidence>
<organism evidence="9 10">
    <name type="scientific">Rhizobium tropici</name>
    <dbReference type="NCBI Taxonomy" id="398"/>
    <lineage>
        <taxon>Bacteria</taxon>
        <taxon>Pseudomonadati</taxon>
        <taxon>Pseudomonadota</taxon>
        <taxon>Alphaproteobacteria</taxon>
        <taxon>Hyphomicrobiales</taxon>
        <taxon>Rhizobiaceae</taxon>
        <taxon>Rhizobium/Agrobacterium group</taxon>
        <taxon>Rhizobium</taxon>
    </lineage>
</organism>
<evidence type="ECO:0000259" key="8">
    <source>
        <dbReference type="PROSITE" id="PS50931"/>
    </source>
</evidence>
<dbReference type="Pfam" id="PF03466">
    <property type="entry name" value="LysR_substrate"/>
    <property type="match status" value="1"/>
</dbReference>
<evidence type="ECO:0000256" key="6">
    <source>
        <dbReference type="ARBA" id="ARBA00067332"/>
    </source>
</evidence>
<dbReference type="InterPro" id="IPR036388">
    <property type="entry name" value="WH-like_DNA-bd_sf"/>
</dbReference>
<dbReference type="GO" id="GO:0043565">
    <property type="term" value="F:sequence-specific DNA binding"/>
    <property type="evidence" value="ECO:0007669"/>
    <property type="project" value="TreeGrafter"/>
</dbReference>
<dbReference type="SUPFAM" id="SSF53850">
    <property type="entry name" value="Periplasmic binding protein-like II"/>
    <property type="match status" value="1"/>
</dbReference>
<dbReference type="PROSITE" id="PS50931">
    <property type="entry name" value="HTH_LYSR"/>
    <property type="match status" value="1"/>
</dbReference>
<comment type="function">
    <text evidence="5">Transcriptional regulator of the ttuABCDE tartrate utilization operon.</text>
</comment>
<protein>
    <recommendedName>
        <fullName evidence="6">HTH-type transcriptional regulator TtuA</fullName>
    </recommendedName>
    <alternativeName>
        <fullName evidence="7">Tartrate utilization transcriptional regulator</fullName>
    </alternativeName>
</protein>
<evidence type="ECO:0000256" key="7">
    <source>
        <dbReference type="ARBA" id="ARBA00083243"/>
    </source>
</evidence>
<name>A0A329YIP2_RHITR</name>
<dbReference type="Proteomes" id="UP000251205">
    <property type="component" value="Unassembled WGS sequence"/>
</dbReference>
<dbReference type="OrthoDB" id="9812435at2"/>
<keyword evidence="3" id="KW-0238">DNA-binding</keyword>
<dbReference type="RefSeq" id="WP_112340187.1">
    <property type="nucleotide sequence ID" value="NZ_QMKK01000017.1"/>
</dbReference>
<evidence type="ECO:0000256" key="5">
    <source>
        <dbReference type="ARBA" id="ARBA00054626"/>
    </source>
</evidence>
<dbReference type="EMBL" id="QMKK01000017">
    <property type="protein sequence ID" value="RAX43257.1"/>
    <property type="molecule type" value="Genomic_DNA"/>
</dbReference>
<dbReference type="Gene3D" id="1.10.10.10">
    <property type="entry name" value="Winged helix-like DNA-binding domain superfamily/Winged helix DNA-binding domain"/>
    <property type="match status" value="1"/>
</dbReference>
<dbReference type="GO" id="GO:0006351">
    <property type="term" value="P:DNA-templated transcription"/>
    <property type="evidence" value="ECO:0007669"/>
    <property type="project" value="TreeGrafter"/>
</dbReference>
<comment type="similarity">
    <text evidence="1">Belongs to the LysR transcriptional regulatory family.</text>
</comment>
<accession>A0A329YIP2</accession>
<keyword evidence="2" id="KW-0805">Transcription regulation</keyword>
<dbReference type="InterPro" id="IPR058163">
    <property type="entry name" value="LysR-type_TF_proteobact-type"/>
</dbReference>
<evidence type="ECO:0000313" key="10">
    <source>
        <dbReference type="Proteomes" id="UP000251205"/>
    </source>
</evidence>
<sequence length="305" mass="33300">MRDPRFAEHLAVYVEVVRSGSFSAASRRRAVTPSAIVRQIDALEQDLGVPLLVRSTRALSMTDAGRHLYDRAQRLLDDLADTHAEVAAFDGAVGGTLRIACFPTFGKRYVIPILGPLMFEYPALRVELDLTERLADPVAERLDLVIRMGELQDSSLIATKIAPLTRVLAASPVYLERLGMPQSSEDLGRHRLLDKLHGNDLLGWSDLLGSPASVKVCDCVAFRSDDFEALNSAAIAGMGIALLPAWVSGPSIKAGELIRIPLDDEAWNGKPPGIHLLRALHEPSAKVRVFTERLKAFIGSPPIWS</sequence>
<dbReference type="InterPro" id="IPR005119">
    <property type="entry name" value="LysR_subst-bd"/>
</dbReference>
<comment type="caution">
    <text evidence="9">The sequence shown here is derived from an EMBL/GenBank/DDBJ whole genome shotgun (WGS) entry which is preliminary data.</text>
</comment>
<gene>
    <name evidence="9" type="ORF">DQ393_02280</name>
</gene>
<dbReference type="AlphaFoldDB" id="A0A329YIP2"/>
<evidence type="ECO:0000256" key="1">
    <source>
        <dbReference type="ARBA" id="ARBA00009437"/>
    </source>
</evidence>
<evidence type="ECO:0000313" key="9">
    <source>
        <dbReference type="EMBL" id="RAX43257.1"/>
    </source>
</evidence>
<reference evidence="9 10" key="1">
    <citation type="submission" date="2018-06" db="EMBL/GenBank/DDBJ databases">
        <title>Whole Genome Sequence of an efficient microsymbiont, Rhizobium tropici.</title>
        <authorList>
            <person name="Srinivasan R."/>
            <person name="Singh H.V."/>
            <person name="Srivastava R."/>
            <person name="Kumari B."/>
            <person name="Radhakrishna A."/>
        </authorList>
    </citation>
    <scope>NUCLEOTIDE SEQUENCE [LARGE SCALE GENOMIC DNA]</scope>
    <source>
        <strain evidence="9 10">IGFRI Rhizo-19</strain>
    </source>
</reference>
<proteinExistence type="inferred from homology"/>
<dbReference type="GO" id="GO:0003700">
    <property type="term" value="F:DNA-binding transcription factor activity"/>
    <property type="evidence" value="ECO:0007669"/>
    <property type="project" value="InterPro"/>
</dbReference>
<dbReference type="InterPro" id="IPR000847">
    <property type="entry name" value="LysR_HTH_N"/>
</dbReference>
<dbReference type="Pfam" id="PF00126">
    <property type="entry name" value="HTH_1"/>
    <property type="match status" value="1"/>
</dbReference>
<dbReference type="InterPro" id="IPR036390">
    <property type="entry name" value="WH_DNA-bd_sf"/>
</dbReference>
<dbReference type="PANTHER" id="PTHR30537:SF5">
    <property type="entry name" value="HTH-TYPE TRANSCRIPTIONAL ACTIVATOR TTDR-RELATED"/>
    <property type="match status" value="1"/>
</dbReference>
<dbReference type="SUPFAM" id="SSF46785">
    <property type="entry name" value="Winged helix' DNA-binding domain"/>
    <property type="match status" value="1"/>
</dbReference>
<dbReference type="CDD" id="cd08422">
    <property type="entry name" value="PBP2_CrgA_like"/>
    <property type="match status" value="1"/>
</dbReference>
<keyword evidence="4" id="KW-0804">Transcription</keyword>
<evidence type="ECO:0000256" key="2">
    <source>
        <dbReference type="ARBA" id="ARBA00023015"/>
    </source>
</evidence>
<dbReference type="FunFam" id="1.10.10.10:FF:000001">
    <property type="entry name" value="LysR family transcriptional regulator"/>
    <property type="match status" value="1"/>
</dbReference>
<evidence type="ECO:0000256" key="4">
    <source>
        <dbReference type="ARBA" id="ARBA00023163"/>
    </source>
</evidence>
<feature type="domain" description="HTH lysR-type" evidence="8">
    <location>
        <begin position="9"/>
        <end position="62"/>
    </location>
</feature>
<dbReference type="PANTHER" id="PTHR30537">
    <property type="entry name" value="HTH-TYPE TRANSCRIPTIONAL REGULATOR"/>
    <property type="match status" value="1"/>
</dbReference>
<dbReference type="Gene3D" id="3.40.190.290">
    <property type="match status" value="1"/>
</dbReference>